<sequence>STLIVNSAIVSTNMSLLISVALFCSLIQQGWGLGCMAAICEGNDLNSIIECDGDLCGYYKSRRADGELVEGVDVQCTPQSDVFAPFDGELYFWRPFGNLKEYGCADEGVRIEGTGQWQGYHVLIASISLDFYGGKVRKGEKIGTAKNRRCVDGVDGESYLRLQLFRQGRAIDPTFHLQDCMCTGQICESNQKNELLGPPFKHDSRYNGVRGWDIKCPMVSDDGEEELRVPDIYSPIDAEFIGRTRLYAIQGTYTGCDNNGVVLVGTGAWKDFEVILYNVHYREKIIGHQRVVQGEPIATRLDCENSPDSIFMEVRYRGTVVDISDMISAKSCKKPDFPPK</sequence>
<proteinExistence type="inferred from homology"/>
<keyword evidence="1" id="KW-0479">Metal-binding</keyword>
<evidence type="ECO:0000256" key="1">
    <source>
        <dbReference type="ARBA" id="ARBA00022723"/>
    </source>
</evidence>
<keyword evidence="4" id="KW-1015">Disulfide bond</keyword>
<evidence type="ECO:0000256" key="4">
    <source>
        <dbReference type="ARBA" id="ARBA00023157"/>
    </source>
</evidence>
<evidence type="ECO:0000256" key="5">
    <source>
        <dbReference type="ARBA" id="ARBA00024361"/>
    </source>
</evidence>
<evidence type="ECO:0000313" key="9">
    <source>
        <dbReference type="WBParaSite" id="PgR139_g007_t01"/>
    </source>
</evidence>
<dbReference type="InterPro" id="IPR008663">
    <property type="entry name" value="LECT2"/>
</dbReference>
<keyword evidence="8" id="KW-1185">Reference proteome</keyword>
<dbReference type="PANTHER" id="PTHR11329:SF0">
    <property type="entry name" value="LEUKOCYTE CELL-DERIVED CHEMOTAXIN-2"/>
    <property type="match status" value="1"/>
</dbReference>
<dbReference type="AlphaFoldDB" id="A0A915CE55"/>
<comment type="similarity">
    <text evidence="5">Belongs to the LECT2/MIM-1 family.</text>
</comment>
<accession>A0A915CE55</accession>
<keyword evidence="2 6" id="KW-0732">Signal</keyword>
<dbReference type="GO" id="GO:0046872">
    <property type="term" value="F:metal ion binding"/>
    <property type="evidence" value="ECO:0007669"/>
    <property type="project" value="UniProtKB-KW"/>
</dbReference>
<evidence type="ECO:0000256" key="6">
    <source>
        <dbReference type="SAM" id="SignalP"/>
    </source>
</evidence>
<dbReference type="InterPro" id="IPR016047">
    <property type="entry name" value="M23ase_b-sheet_dom"/>
</dbReference>
<protein>
    <submittedName>
        <fullName evidence="9">Peptidase M23 domain-containing protein</fullName>
    </submittedName>
</protein>
<organism evidence="8 9">
    <name type="scientific">Parascaris univalens</name>
    <name type="common">Nematode worm</name>
    <dbReference type="NCBI Taxonomy" id="6257"/>
    <lineage>
        <taxon>Eukaryota</taxon>
        <taxon>Metazoa</taxon>
        <taxon>Ecdysozoa</taxon>
        <taxon>Nematoda</taxon>
        <taxon>Chromadorea</taxon>
        <taxon>Rhabditida</taxon>
        <taxon>Spirurina</taxon>
        <taxon>Ascaridomorpha</taxon>
        <taxon>Ascaridoidea</taxon>
        <taxon>Ascarididae</taxon>
        <taxon>Parascaris</taxon>
    </lineage>
</organism>
<evidence type="ECO:0000256" key="2">
    <source>
        <dbReference type="ARBA" id="ARBA00022729"/>
    </source>
</evidence>
<name>A0A915CE55_PARUN</name>
<evidence type="ECO:0000313" key="8">
    <source>
        <dbReference type="Proteomes" id="UP000887569"/>
    </source>
</evidence>
<dbReference type="Proteomes" id="UP000887569">
    <property type="component" value="Unplaced"/>
</dbReference>
<dbReference type="Gene3D" id="2.70.70.10">
    <property type="entry name" value="Glucose Permease (Domain IIA)"/>
    <property type="match status" value="2"/>
</dbReference>
<keyword evidence="3" id="KW-0862">Zinc</keyword>
<dbReference type="PANTHER" id="PTHR11329">
    <property type="entry name" value="LEUKOCYTE CELL-DERIVED CHEMOTAXIN 2"/>
    <property type="match status" value="1"/>
</dbReference>
<dbReference type="WBParaSite" id="PgR139_g007_t01">
    <property type="protein sequence ID" value="PgR139_g007_t01"/>
    <property type="gene ID" value="PgR139_g007"/>
</dbReference>
<feature type="chain" id="PRO_5038138107" evidence="6">
    <location>
        <begin position="33"/>
        <end position="340"/>
    </location>
</feature>
<feature type="domain" description="M23ase beta-sheet core" evidence="7">
    <location>
        <begin position="70"/>
        <end position="173"/>
    </location>
</feature>
<reference evidence="9" key="1">
    <citation type="submission" date="2022-11" db="UniProtKB">
        <authorList>
            <consortium name="WormBaseParasite"/>
        </authorList>
    </citation>
    <scope>IDENTIFICATION</scope>
</reference>
<evidence type="ECO:0000259" key="7">
    <source>
        <dbReference type="Pfam" id="PF01551"/>
    </source>
</evidence>
<dbReference type="Pfam" id="PF01551">
    <property type="entry name" value="Peptidase_M23"/>
    <property type="match status" value="1"/>
</dbReference>
<feature type="signal peptide" evidence="6">
    <location>
        <begin position="1"/>
        <end position="32"/>
    </location>
</feature>
<dbReference type="InterPro" id="IPR011055">
    <property type="entry name" value="Dup_hybrid_motif"/>
</dbReference>
<evidence type="ECO:0000256" key="3">
    <source>
        <dbReference type="ARBA" id="ARBA00022833"/>
    </source>
</evidence>